<keyword evidence="3" id="KW-1185">Reference proteome</keyword>
<feature type="region of interest" description="Disordered" evidence="1">
    <location>
        <begin position="227"/>
        <end position="275"/>
    </location>
</feature>
<dbReference type="OrthoDB" id="6390314at2759"/>
<name>A0A8J2RJH2_9CRUS</name>
<evidence type="ECO:0000256" key="1">
    <source>
        <dbReference type="SAM" id="MobiDB-lite"/>
    </source>
</evidence>
<gene>
    <name evidence="2" type="ORF">DGAL_LOCUS7300</name>
</gene>
<evidence type="ECO:0000313" key="2">
    <source>
        <dbReference type="EMBL" id="CAH0104399.1"/>
    </source>
</evidence>
<comment type="caution">
    <text evidence="2">The sequence shown here is derived from an EMBL/GenBank/DDBJ whole genome shotgun (WGS) entry which is preliminary data.</text>
</comment>
<protein>
    <recommendedName>
        <fullName evidence="4">DUF4806 domain-containing protein</fullName>
    </recommendedName>
</protein>
<dbReference type="EMBL" id="CAKKLH010000136">
    <property type="protein sequence ID" value="CAH0104399.1"/>
    <property type="molecule type" value="Genomic_DNA"/>
</dbReference>
<feature type="compositionally biased region" description="Low complexity" evidence="1">
    <location>
        <begin position="260"/>
        <end position="271"/>
    </location>
</feature>
<accession>A0A8J2RJH2</accession>
<proteinExistence type="predicted"/>
<dbReference type="PANTHER" id="PTHR34153">
    <property type="entry name" value="SI:CH211-262H13.3-RELATED-RELATED"/>
    <property type="match status" value="1"/>
</dbReference>
<evidence type="ECO:0008006" key="4">
    <source>
        <dbReference type="Google" id="ProtNLM"/>
    </source>
</evidence>
<dbReference type="PANTHER" id="PTHR34153:SF2">
    <property type="entry name" value="SI:CH211-262H13.3-RELATED"/>
    <property type="match status" value="1"/>
</dbReference>
<dbReference type="Proteomes" id="UP000789390">
    <property type="component" value="Unassembled WGS sequence"/>
</dbReference>
<sequence>MAGVYNSFHIADLWTAGSTKEVCIVHDLWLLDHGLACLWPPASMKVTSHVKLQKLLRLNTEPSSIWIRYFCKVRKSFETLENAELFFNSRNVELSEQSAAEETENIPLKRARRPTERYSPTLSSNEPSSASGSEDEVEAASKSAASSINRNYSARHYLQLPNIPMPSAPSIISGLSPSLEALTGVINGSVESTTTRKNMDQTQPQQIQSSLFAGMPLRDKSLGHVANPSANPVRHNKRSKLTAHECPPPLMRPSHKPSTNRNPAANKNPAATQPVFGPTAPLTVSVPSPVQVSSLFQRPSSNRGDQVQSVLINMLTKQQAQIDVLILNQQASSADATIDQMPEWLPINDYMQFQRFNRTLAFTPGVENKVRDKLLAYFHFIHGKTAANMMTRCMGALFTNSMAGDLNWKGLPREGVAKGKFGASESQILVHLAVNRRFPQASKFEMEKDSKDFLRHAPARVKQDAARAEKEEAAMVAHAAGVAAGARHPLDHHYDNVESDND</sequence>
<organism evidence="2 3">
    <name type="scientific">Daphnia galeata</name>
    <dbReference type="NCBI Taxonomy" id="27404"/>
    <lineage>
        <taxon>Eukaryota</taxon>
        <taxon>Metazoa</taxon>
        <taxon>Ecdysozoa</taxon>
        <taxon>Arthropoda</taxon>
        <taxon>Crustacea</taxon>
        <taxon>Branchiopoda</taxon>
        <taxon>Diplostraca</taxon>
        <taxon>Cladocera</taxon>
        <taxon>Anomopoda</taxon>
        <taxon>Daphniidae</taxon>
        <taxon>Daphnia</taxon>
    </lineage>
</organism>
<feature type="compositionally biased region" description="Low complexity" evidence="1">
    <location>
        <begin position="123"/>
        <end position="132"/>
    </location>
</feature>
<dbReference type="AlphaFoldDB" id="A0A8J2RJH2"/>
<reference evidence="2" key="1">
    <citation type="submission" date="2021-11" db="EMBL/GenBank/DDBJ databases">
        <authorList>
            <person name="Schell T."/>
        </authorList>
    </citation>
    <scope>NUCLEOTIDE SEQUENCE</scope>
    <source>
        <strain evidence="2">M5</strain>
    </source>
</reference>
<feature type="region of interest" description="Disordered" evidence="1">
    <location>
        <begin position="98"/>
        <end position="142"/>
    </location>
</feature>
<evidence type="ECO:0000313" key="3">
    <source>
        <dbReference type="Proteomes" id="UP000789390"/>
    </source>
</evidence>